<keyword evidence="1" id="KW-0175">Coiled coil</keyword>
<dbReference type="Proteomes" id="UP000663833">
    <property type="component" value="Unassembled WGS sequence"/>
</dbReference>
<dbReference type="EMBL" id="CAJOBR010001017">
    <property type="protein sequence ID" value="CAF4569710.1"/>
    <property type="molecule type" value="Genomic_DNA"/>
</dbReference>
<evidence type="ECO:0000313" key="7">
    <source>
        <dbReference type="Proteomes" id="UP000663848"/>
    </source>
</evidence>
<feature type="region of interest" description="Disordered" evidence="2">
    <location>
        <begin position="435"/>
        <end position="468"/>
    </location>
</feature>
<accession>A0A821A3D9</accession>
<dbReference type="AlphaFoldDB" id="A0A821A3D9"/>
<comment type="caution">
    <text evidence="6">The sequence shown here is derived from an EMBL/GenBank/DDBJ whole genome shotgun (WGS) entry which is preliminary data.</text>
</comment>
<evidence type="ECO:0000313" key="3">
    <source>
        <dbReference type="EMBL" id="CAF3595438.1"/>
    </source>
</evidence>
<dbReference type="EMBL" id="CAJNYT010004271">
    <property type="protein sequence ID" value="CAF3649619.1"/>
    <property type="molecule type" value="Genomic_DNA"/>
</dbReference>
<dbReference type="Proteomes" id="UP000663851">
    <property type="component" value="Unassembled WGS sequence"/>
</dbReference>
<proteinExistence type="predicted"/>
<sequence>MTTTTNNDDVDFDFSQLDDTLISDNQKQNLVDYINQIKTQKRSIHDELNQFKLSTGQVKRRRTKRQVLSNSISLPMINNDQTNNLQTMLETLIYIVHEINLEQVKLSTIINQLIKRINQNELYLNQLNINVETLYEQYQSKQYSEFEVDPIELPKSSSSSSVIDNNNNYQQPIDMSTTGNNFNSLDNTTKTTGKSLVNKEYIELGDPSIDLSCLVLKRKYDQVRRRTELAYIHGEKRAIGRLLTFLIRQFFSNEELRNASLDGRVRNTQALAKDRMSIIDKHLKSIFGMDYNLYRITKDCAEQVNVVCRHARNPKHFFDNSNSKIKTEINNSTLNQNDTVEDKQYDEYESFQEELFIQANEQRFHELAREYDVVHSEVVKQREIESQLRSENEQLQKTSHDIEQQLSTIRKDEQQLNTKLETTMEQVRQLATEREQLKNSISEKEQENFELRKQRESLDEENRQVHETNSSTIARLQELENTSSQLQSLELLWNKERQLYSEQLLTLEQSLIESKKLAIDQQTKIMQLTVQYESTEGQLEAQKRSLDMGIDEKNESILNLDRQLREKTQRIEQLQIDLQRIVRQMENQQLLSNKTIQSLKNQIDELLKKNLSITEKYDEKNELLAKVISERDVVKTEIRTLSETFDKQSIDSGK</sequence>
<evidence type="ECO:0000256" key="2">
    <source>
        <dbReference type="SAM" id="MobiDB-lite"/>
    </source>
</evidence>
<name>A0A821A3D9_9BILA</name>
<evidence type="ECO:0000313" key="5">
    <source>
        <dbReference type="EMBL" id="CAF4471025.1"/>
    </source>
</evidence>
<dbReference type="EMBL" id="CAJOBO010002852">
    <property type="protein sequence ID" value="CAF4471025.1"/>
    <property type="molecule type" value="Genomic_DNA"/>
</dbReference>
<evidence type="ECO:0000313" key="4">
    <source>
        <dbReference type="EMBL" id="CAF3649619.1"/>
    </source>
</evidence>
<feature type="coiled-coil region" evidence="1">
    <location>
        <begin position="550"/>
        <end position="616"/>
    </location>
</feature>
<feature type="compositionally biased region" description="Basic and acidic residues" evidence="2">
    <location>
        <begin position="435"/>
        <end position="466"/>
    </location>
</feature>
<dbReference type="EMBL" id="CAJNYD010004381">
    <property type="protein sequence ID" value="CAF3595438.1"/>
    <property type="molecule type" value="Genomic_DNA"/>
</dbReference>
<protein>
    <submittedName>
        <fullName evidence="6">Uncharacterized protein</fullName>
    </submittedName>
</protein>
<reference evidence="6" key="1">
    <citation type="submission" date="2021-02" db="EMBL/GenBank/DDBJ databases">
        <authorList>
            <person name="Nowell W R."/>
        </authorList>
    </citation>
    <scope>NUCLEOTIDE SEQUENCE</scope>
</reference>
<evidence type="ECO:0000313" key="6">
    <source>
        <dbReference type="EMBL" id="CAF4569710.1"/>
    </source>
</evidence>
<evidence type="ECO:0000256" key="1">
    <source>
        <dbReference type="SAM" id="Coils"/>
    </source>
</evidence>
<dbReference type="Proteomes" id="UP000663848">
    <property type="component" value="Unassembled WGS sequence"/>
</dbReference>
<dbReference type="Proteomes" id="UP000663872">
    <property type="component" value="Unassembled WGS sequence"/>
</dbReference>
<gene>
    <name evidence="4" type="ORF">GRG538_LOCUS25129</name>
    <name evidence="5" type="ORF">HFQ381_LOCUS25441</name>
    <name evidence="3" type="ORF">LUA448_LOCUS30155</name>
    <name evidence="6" type="ORF">QYT958_LOCUS9551</name>
</gene>
<organism evidence="6 7">
    <name type="scientific">Rotaria socialis</name>
    <dbReference type="NCBI Taxonomy" id="392032"/>
    <lineage>
        <taxon>Eukaryota</taxon>
        <taxon>Metazoa</taxon>
        <taxon>Spiralia</taxon>
        <taxon>Gnathifera</taxon>
        <taxon>Rotifera</taxon>
        <taxon>Eurotatoria</taxon>
        <taxon>Bdelloidea</taxon>
        <taxon>Philodinida</taxon>
        <taxon>Philodinidae</taxon>
        <taxon>Rotaria</taxon>
    </lineage>
</organism>